<comment type="caution">
    <text evidence="1">The sequence shown here is derived from an EMBL/GenBank/DDBJ whole genome shotgun (WGS) entry which is preliminary data.</text>
</comment>
<sequence>GDAPDLMVYFDDLNWRSAGTVGYDTMYLDENDTGPDDAVHDYYGIFIIYDPKRKISKKLSTQNILDIAPTALNILGVDIPKDLEGKIIEF</sequence>
<reference evidence="1" key="1">
    <citation type="journal article" date="2014" name="Front. Microbiol.">
        <title>High frequency of phylogenetically diverse reductive dehalogenase-homologous genes in deep subseafloor sedimentary metagenomes.</title>
        <authorList>
            <person name="Kawai M."/>
            <person name="Futagami T."/>
            <person name="Toyoda A."/>
            <person name="Takaki Y."/>
            <person name="Nishi S."/>
            <person name="Hori S."/>
            <person name="Arai W."/>
            <person name="Tsubouchi T."/>
            <person name="Morono Y."/>
            <person name="Uchiyama I."/>
            <person name="Ito T."/>
            <person name="Fujiyama A."/>
            <person name="Inagaki F."/>
            <person name="Takami H."/>
        </authorList>
    </citation>
    <scope>NUCLEOTIDE SEQUENCE</scope>
    <source>
        <strain evidence="1">Expedition CK06-06</strain>
    </source>
</reference>
<name>X1H4Q5_9ZZZZ</name>
<feature type="non-terminal residue" evidence="1">
    <location>
        <position position="1"/>
    </location>
</feature>
<protein>
    <submittedName>
        <fullName evidence="1">Uncharacterized protein</fullName>
    </submittedName>
</protein>
<organism evidence="1">
    <name type="scientific">marine sediment metagenome</name>
    <dbReference type="NCBI Taxonomy" id="412755"/>
    <lineage>
        <taxon>unclassified sequences</taxon>
        <taxon>metagenomes</taxon>
        <taxon>ecological metagenomes</taxon>
    </lineage>
</organism>
<dbReference type="InterPro" id="IPR017850">
    <property type="entry name" value="Alkaline_phosphatase_core_sf"/>
</dbReference>
<dbReference type="SUPFAM" id="SSF53649">
    <property type="entry name" value="Alkaline phosphatase-like"/>
    <property type="match status" value="1"/>
</dbReference>
<dbReference type="EMBL" id="BARU01018062">
    <property type="protein sequence ID" value="GAH52055.1"/>
    <property type="molecule type" value="Genomic_DNA"/>
</dbReference>
<dbReference type="AlphaFoldDB" id="X1H4Q5"/>
<evidence type="ECO:0000313" key="1">
    <source>
        <dbReference type="EMBL" id="GAH52055.1"/>
    </source>
</evidence>
<dbReference type="Gene3D" id="3.40.720.10">
    <property type="entry name" value="Alkaline Phosphatase, subunit A"/>
    <property type="match status" value="1"/>
</dbReference>
<proteinExistence type="predicted"/>
<accession>X1H4Q5</accession>
<gene>
    <name evidence="1" type="ORF">S03H2_29894</name>
</gene>